<dbReference type="EMBL" id="JBHLXE010000084">
    <property type="protein sequence ID" value="MFC0179907.1"/>
    <property type="molecule type" value="Genomic_DNA"/>
</dbReference>
<comment type="caution">
    <text evidence="5">The sequence shown here is derived from an EMBL/GenBank/DDBJ whole genome shotgun (WGS) entry which is preliminary data.</text>
</comment>
<dbReference type="EC" id="2.1.1.223" evidence="5"/>
<keyword evidence="1 5" id="KW-0489">Methyltransferase</keyword>
<keyword evidence="3" id="KW-0949">S-adenosyl-L-methionine</keyword>
<organism evidence="5 6">
    <name type="scientific">Thorsellia kenyensis</name>
    <dbReference type="NCBI Taxonomy" id="1549888"/>
    <lineage>
        <taxon>Bacteria</taxon>
        <taxon>Pseudomonadati</taxon>
        <taxon>Pseudomonadota</taxon>
        <taxon>Gammaproteobacteria</taxon>
        <taxon>Enterobacterales</taxon>
        <taxon>Thorselliaceae</taxon>
        <taxon>Thorsellia</taxon>
    </lineage>
</organism>
<keyword evidence="2 5" id="KW-0808">Transferase</keyword>
<dbReference type="PANTHER" id="PTHR47739:SF1">
    <property type="entry name" value="TRNA1(VAL) (ADENINE(37)-N6)-METHYLTRANSFERASE"/>
    <property type="match status" value="1"/>
</dbReference>
<dbReference type="SUPFAM" id="SSF53335">
    <property type="entry name" value="S-adenosyl-L-methionine-dependent methyltransferases"/>
    <property type="match status" value="1"/>
</dbReference>
<accession>A0ABV6CBB4</accession>
<dbReference type="CDD" id="cd02440">
    <property type="entry name" value="AdoMet_MTases"/>
    <property type="match status" value="1"/>
</dbReference>
<dbReference type="InterPro" id="IPR007848">
    <property type="entry name" value="Small_mtfrase_dom"/>
</dbReference>
<protein>
    <submittedName>
        <fullName evidence="5">tRNA1(Val) (Adenine(37)-N6)-methyltransferase</fullName>
        <ecNumber evidence="5">2.1.1.223</ecNumber>
    </submittedName>
</protein>
<dbReference type="InterPro" id="IPR050210">
    <property type="entry name" value="tRNA_Adenine-N(6)_MTase"/>
</dbReference>
<evidence type="ECO:0000256" key="2">
    <source>
        <dbReference type="ARBA" id="ARBA00022679"/>
    </source>
</evidence>
<evidence type="ECO:0000259" key="4">
    <source>
        <dbReference type="Pfam" id="PF05175"/>
    </source>
</evidence>
<dbReference type="InterPro" id="IPR002052">
    <property type="entry name" value="DNA_methylase_N6_adenine_CS"/>
</dbReference>
<dbReference type="GO" id="GO:0008168">
    <property type="term" value="F:methyltransferase activity"/>
    <property type="evidence" value="ECO:0007669"/>
    <property type="project" value="UniProtKB-KW"/>
</dbReference>
<evidence type="ECO:0000313" key="5">
    <source>
        <dbReference type="EMBL" id="MFC0179907.1"/>
    </source>
</evidence>
<dbReference type="Gene3D" id="3.40.50.150">
    <property type="entry name" value="Vaccinia Virus protein VP39"/>
    <property type="match status" value="1"/>
</dbReference>
<evidence type="ECO:0000313" key="6">
    <source>
        <dbReference type="Proteomes" id="UP001589758"/>
    </source>
</evidence>
<dbReference type="PROSITE" id="PS00092">
    <property type="entry name" value="N6_MTASE"/>
    <property type="match status" value="1"/>
</dbReference>
<dbReference type="InterPro" id="IPR029063">
    <property type="entry name" value="SAM-dependent_MTases_sf"/>
</dbReference>
<proteinExistence type="predicted"/>
<reference evidence="5 6" key="1">
    <citation type="submission" date="2024-09" db="EMBL/GenBank/DDBJ databases">
        <authorList>
            <person name="Sun Q."/>
            <person name="Mori K."/>
        </authorList>
    </citation>
    <scope>NUCLEOTIDE SEQUENCE [LARGE SCALE GENOMIC DNA]</scope>
    <source>
        <strain evidence="5 6">CCM 8545</strain>
    </source>
</reference>
<feature type="domain" description="Methyltransferase small" evidence="4">
    <location>
        <begin position="36"/>
        <end position="119"/>
    </location>
</feature>
<dbReference type="Proteomes" id="UP001589758">
    <property type="component" value="Unassembled WGS sequence"/>
</dbReference>
<dbReference type="GO" id="GO:0032259">
    <property type="term" value="P:methylation"/>
    <property type="evidence" value="ECO:0007669"/>
    <property type="project" value="UniProtKB-KW"/>
</dbReference>
<gene>
    <name evidence="5" type="ORF">ACFFIT_07375</name>
</gene>
<dbReference type="RefSeq" id="WP_385877016.1">
    <property type="nucleotide sequence ID" value="NZ_JBHLXE010000084.1"/>
</dbReference>
<dbReference type="PANTHER" id="PTHR47739">
    <property type="entry name" value="TRNA1(VAL) (ADENINE(37)-N6)-METHYLTRANSFERASE"/>
    <property type="match status" value="1"/>
</dbReference>
<dbReference type="Pfam" id="PF05175">
    <property type="entry name" value="MTS"/>
    <property type="match status" value="1"/>
</dbReference>
<sequence>MSSGFSFKQFHVNHDQCAMKVGTDAVLLGAVAPVYGMKKALDLGTGTGVIALMLAQRNIHIYVKGLEIDKNAAVQAQQNFNNSNFAARLEVLVTSHEDYCNQKDLSYDLVVANPPFFFNAKGFEDKSRALARSLNTTSHYAWFASAFNALRLEGVFYLILPYNEFIEGIQTIFEFISVEKEDVTPSCYLFDNTLSKSRISDCNVKDKATDLFKTWEVNELIYIYPDANKKCHRIILGLKKVQISYSVMNKFRRNIFCENDVVDFFSNQAKHFYIRNTPTDYSDEMKKLISPFYLKY</sequence>
<keyword evidence="6" id="KW-1185">Reference proteome</keyword>
<evidence type="ECO:0000256" key="1">
    <source>
        <dbReference type="ARBA" id="ARBA00022603"/>
    </source>
</evidence>
<name>A0ABV6CBB4_9GAMM</name>
<evidence type="ECO:0000256" key="3">
    <source>
        <dbReference type="ARBA" id="ARBA00022691"/>
    </source>
</evidence>